<accession>A0A177DFQ6</accession>
<dbReference type="Proteomes" id="UP000291422">
    <property type="component" value="Unassembled WGS sequence"/>
</dbReference>
<feature type="region of interest" description="Disordered" evidence="1">
    <location>
        <begin position="185"/>
        <end position="259"/>
    </location>
</feature>
<organism evidence="2 4">
    <name type="scientific">Alternaria alternata</name>
    <name type="common">Alternaria rot fungus</name>
    <name type="synonym">Torula alternata</name>
    <dbReference type="NCBI Taxonomy" id="5599"/>
    <lineage>
        <taxon>Eukaryota</taxon>
        <taxon>Fungi</taxon>
        <taxon>Dikarya</taxon>
        <taxon>Ascomycota</taxon>
        <taxon>Pezizomycotina</taxon>
        <taxon>Dothideomycetes</taxon>
        <taxon>Pleosporomycetidae</taxon>
        <taxon>Pleosporales</taxon>
        <taxon>Pleosporineae</taxon>
        <taxon>Pleosporaceae</taxon>
        <taxon>Alternaria</taxon>
        <taxon>Alternaria sect. Alternaria</taxon>
        <taxon>Alternaria alternata complex</taxon>
    </lineage>
</organism>
<feature type="compositionally biased region" description="Pro residues" evidence="1">
    <location>
        <begin position="39"/>
        <end position="50"/>
    </location>
</feature>
<sequence length="259" mass="28170">MSGSQASQPSRRDGQSSSQNPYNTPRHGRIPSRTGIEPLSPPHVGQPPLPGHRIPPTVHHLREDVPTPLQRWNGESVTPFMRWAYTVRDNSGQARPNYNYDPDMNNAIFLSETIDDFDRNPALIHELILRIANPELGHASMDWIRQNRSLVDILLYRHYQQYGGLMLPPTAPAIQAMRSHETAVNSARSAGATPDQLPHISFPSFGPPPDDSVPKAPGQKGKAPVPGSSPSGNPWGSIGDRRRFGGGRGRGASGGGVAI</sequence>
<evidence type="ECO:0000313" key="5">
    <source>
        <dbReference type="Proteomes" id="UP000291422"/>
    </source>
</evidence>
<dbReference type="KEGG" id="aalt:CC77DRAFT_1074578"/>
<dbReference type="OMA" id="HASMDWI"/>
<evidence type="ECO:0000313" key="4">
    <source>
        <dbReference type="Proteomes" id="UP000077248"/>
    </source>
</evidence>
<dbReference type="Proteomes" id="UP000077248">
    <property type="component" value="Unassembled WGS sequence"/>
</dbReference>
<feature type="compositionally biased region" description="Polar residues" evidence="1">
    <location>
        <begin position="1"/>
        <end position="23"/>
    </location>
</feature>
<keyword evidence="4" id="KW-1185">Reference proteome</keyword>
<name>A0A177DFQ6_ALTAL</name>
<reference evidence="3" key="3">
    <citation type="journal article" date="2019" name="J. ISSAAS">
        <title>Genomics, evolutionary history and diagnostics of the Alternaria alternata species group including apple and Asian pear pathotypes.</title>
        <authorList>
            <person name="Armitage A.D."/>
            <person name="Cockerton H.M."/>
            <person name="Sreenivasaprasad S."/>
            <person name="Woodhall J."/>
            <person name="Lane C."/>
            <person name="Harrison R.J."/>
            <person name="Clarkson J.P."/>
        </authorList>
    </citation>
    <scope>NUCLEOTIDE SEQUENCE</scope>
    <source>
        <strain evidence="3">FERA 1177</strain>
    </source>
</reference>
<reference evidence="2 4" key="1">
    <citation type="submission" date="2016-05" db="EMBL/GenBank/DDBJ databases">
        <title>Comparative analysis of secretome profiles of manganese(II)-oxidizing ascomycete fungi.</title>
        <authorList>
            <consortium name="DOE Joint Genome Institute"/>
            <person name="Zeiner C.A."/>
            <person name="Purvine S.O."/>
            <person name="Zink E.M."/>
            <person name="Wu S."/>
            <person name="Pasa-Tolic L."/>
            <person name="Chaput D.L."/>
            <person name="Haridas S."/>
            <person name="Grigoriev I.V."/>
            <person name="Santelli C.M."/>
            <person name="Hansel C.M."/>
        </authorList>
    </citation>
    <scope>NUCLEOTIDE SEQUENCE [LARGE SCALE GENOMIC DNA]</scope>
    <source>
        <strain evidence="2 4">SRC1lrK2f</strain>
    </source>
</reference>
<gene>
    <name evidence="3" type="ORF">AA0117_g7347</name>
    <name evidence="2" type="ORF">CC77DRAFT_1074578</name>
</gene>
<dbReference type="EMBL" id="KV441485">
    <property type="protein sequence ID" value="OAG17912.1"/>
    <property type="molecule type" value="Genomic_DNA"/>
</dbReference>
<evidence type="ECO:0000313" key="3">
    <source>
        <dbReference type="EMBL" id="RYN73896.1"/>
    </source>
</evidence>
<feature type="region of interest" description="Disordered" evidence="1">
    <location>
        <begin position="1"/>
        <end position="59"/>
    </location>
</feature>
<proteinExistence type="predicted"/>
<dbReference type="RefSeq" id="XP_018383333.1">
    <property type="nucleotide sequence ID" value="XM_018529212.1"/>
</dbReference>
<feature type="compositionally biased region" description="Low complexity" evidence="1">
    <location>
        <begin position="224"/>
        <end position="238"/>
    </location>
</feature>
<evidence type="ECO:0000313" key="2">
    <source>
        <dbReference type="EMBL" id="OAG17912.1"/>
    </source>
</evidence>
<reference evidence="5" key="2">
    <citation type="journal article" date="2019" name="bioRxiv">
        <title>Genomics, evolutionary history and diagnostics of the Alternaria alternata species group including apple and Asian pear pathotypes.</title>
        <authorList>
            <person name="Armitage A.D."/>
            <person name="Cockerton H.M."/>
            <person name="Sreenivasaprasad S."/>
            <person name="Woodhall J.W."/>
            <person name="Lane C.R."/>
            <person name="Harrison R.J."/>
            <person name="Clarkson J.P."/>
        </authorList>
    </citation>
    <scope>NUCLEOTIDE SEQUENCE [LARGE SCALE GENOMIC DNA]</scope>
    <source>
        <strain evidence="5">FERA 1177</strain>
    </source>
</reference>
<dbReference type="AlphaFoldDB" id="A0A177DFQ6"/>
<evidence type="ECO:0000256" key="1">
    <source>
        <dbReference type="SAM" id="MobiDB-lite"/>
    </source>
</evidence>
<feature type="compositionally biased region" description="Gly residues" evidence="1">
    <location>
        <begin position="246"/>
        <end position="259"/>
    </location>
</feature>
<dbReference type="EMBL" id="PDXD01000019">
    <property type="protein sequence ID" value="RYN73896.1"/>
    <property type="molecule type" value="Genomic_DNA"/>
</dbReference>
<dbReference type="VEuPathDB" id="FungiDB:CC77DRAFT_1074578"/>
<dbReference type="GeneID" id="29114806"/>
<protein>
    <submittedName>
        <fullName evidence="2">Uncharacterized protein</fullName>
    </submittedName>
</protein>